<dbReference type="Proteomes" id="UP000032309">
    <property type="component" value="Unassembled WGS sequence"/>
</dbReference>
<evidence type="ECO:0000313" key="1">
    <source>
        <dbReference type="EMBL" id="GAN31594.1"/>
    </source>
</evidence>
<keyword evidence="2" id="KW-1185">Reference proteome</keyword>
<gene>
    <name evidence="1" type="ORF">BROSI_A0095</name>
</gene>
<protein>
    <submittedName>
        <fullName evidence="1">Uncharacterized protein</fullName>
    </submittedName>
</protein>
<comment type="caution">
    <text evidence="1">The sequence shown here is derived from an EMBL/GenBank/DDBJ whole genome shotgun (WGS) entry which is preliminary data.</text>
</comment>
<name>A0ABQ0JS88_9BACT</name>
<dbReference type="EMBL" id="BAFN01000001">
    <property type="protein sequence ID" value="GAN31594.1"/>
    <property type="molecule type" value="Genomic_DNA"/>
</dbReference>
<accession>A0ABQ0JS88</accession>
<proteinExistence type="predicted"/>
<reference evidence="2" key="1">
    <citation type="journal article" date="2015" name="Genome Announc.">
        <title>Draft Genome Sequence of an Anaerobic Ammonium-Oxidizing Bacterium, "Candidatus Brocadia sinica".</title>
        <authorList>
            <person name="Oshiki M."/>
            <person name="Shinyako-Hata K."/>
            <person name="Satoh H."/>
            <person name="Okabe S."/>
        </authorList>
    </citation>
    <scope>NUCLEOTIDE SEQUENCE [LARGE SCALE GENOMIC DNA]</scope>
    <source>
        <strain evidence="2">JPN1</strain>
    </source>
</reference>
<organism evidence="1 2">
    <name type="scientific">Candidatus Brocadia sinica JPN1</name>
    <dbReference type="NCBI Taxonomy" id="1197129"/>
    <lineage>
        <taxon>Bacteria</taxon>
        <taxon>Pseudomonadati</taxon>
        <taxon>Planctomycetota</taxon>
        <taxon>Candidatus Brocadiia</taxon>
        <taxon>Candidatus Brocadiales</taxon>
        <taxon>Candidatus Brocadiaceae</taxon>
        <taxon>Candidatus Brocadia</taxon>
    </lineage>
</organism>
<evidence type="ECO:0000313" key="2">
    <source>
        <dbReference type="Proteomes" id="UP000032309"/>
    </source>
</evidence>
<sequence>MPILLVLQEPKEFDLCGTAKGIYLIEEKGSPLCFRYESFFSSRGIGKGPLCMPEKLIFNEVVRQGSTINRNKRLPMPVAIIVDCPGNKFFPGSRLPVNHDCRI</sequence>